<protein>
    <submittedName>
        <fullName evidence="1">Uncharacterized protein</fullName>
    </submittedName>
</protein>
<evidence type="ECO:0000313" key="2">
    <source>
        <dbReference type="Proteomes" id="UP001162992"/>
    </source>
</evidence>
<proteinExistence type="predicted"/>
<reference evidence="2" key="1">
    <citation type="journal article" date="2024" name="Proc. Natl. Acad. Sci. U.S.A.">
        <title>Extraordinary preservation of gene collinearity over three hundred million years revealed in homosporous lycophytes.</title>
        <authorList>
            <person name="Li C."/>
            <person name="Wickell D."/>
            <person name="Kuo L.Y."/>
            <person name="Chen X."/>
            <person name="Nie B."/>
            <person name="Liao X."/>
            <person name="Peng D."/>
            <person name="Ji J."/>
            <person name="Jenkins J."/>
            <person name="Williams M."/>
            <person name="Shu S."/>
            <person name="Plott C."/>
            <person name="Barry K."/>
            <person name="Rajasekar S."/>
            <person name="Grimwood J."/>
            <person name="Han X."/>
            <person name="Sun S."/>
            <person name="Hou Z."/>
            <person name="He W."/>
            <person name="Dai G."/>
            <person name="Sun C."/>
            <person name="Schmutz J."/>
            <person name="Leebens-Mack J.H."/>
            <person name="Li F.W."/>
            <person name="Wang L."/>
        </authorList>
    </citation>
    <scope>NUCLEOTIDE SEQUENCE [LARGE SCALE GENOMIC DNA]</scope>
    <source>
        <strain evidence="2">cv. PW_Plant_1</strain>
    </source>
</reference>
<comment type="caution">
    <text evidence="1">The sequence shown here is derived from an EMBL/GenBank/DDBJ whole genome shotgun (WGS) entry which is preliminary data.</text>
</comment>
<sequence length="563" mass="62067">MSIVPKETIQVIAQSIGIPHLADEVAVALAPDVEYRMREIVQEAIKCMRHSKRSMLTTDDVNSALSLLNVEPLYGFASGDPMRFRKALGHSDLFYMEDRDVDFKEIVEATLPKAPLDTSVVAHWLAIEGVQPAIPENVSIDALAVLLEAKRMDATPSNTTMEQLAVDMKLPIKHVLSRELQLYFEKITELVISGADPILLKDAYASLTTDSGLHPLVPYFTQFIADEVTRSLEDLPLLFSLMHVVQSLLLNQHIHIEPYLHQLMPSIITCLVAKRLGGKSSENHWELRDFAAQLIAFVCQRFGHAYHNLQPRVTRTLLHAFMDPKRAMTQHYGAIKGLASLGSRVVRLLILPNLEPYLHVLAPQLSLETQPNEAKRYEAWRVFGALQCAAGTCIYELLKSQACFITTASRIHAKPMAKMANGLTMQKPGTLSGDTSSRLQLLSPSTKRMAVSNNFSQPPQKKPFLETSSSGGDTLAPVSELRSIENVGNSPKDNESLVTGGESGSIDGKFPSLGDEKTVPISNTLAEAWKEDVDVGNLAMSLVQLFGEGILPFIPAKELSVFI</sequence>
<organism evidence="1 2">
    <name type="scientific">Diphasiastrum complanatum</name>
    <name type="common">Issler's clubmoss</name>
    <name type="synonym">Lycopodium complanatum</name>
    <dbReference type="NCBI Taxonomy" id="34168"/>
    <lineage>
        <taxon>Eukaryota</taxon>
        <taxon>Viridiplantae</taxon>
        <taxon>Streptophyta</taxon>
        <taxon>Embryophyta</taxon>
        <taxon>Tracheophyta</taxon>
        <taxon>Lycopodiopsida</taxon>
        <taxon>Lycopodiales</taxon>
        <taxon>Lycopodiaceae</taxon>
        <taxon>Lycopodioideae</taxon>
        <taxon>Diphasiastrum</taxon>
    </lineage>
</organism>
<dbReference type="Proteomes" id="UP001162992">
    <property type="component" value="Chromosome 2"/>
</dbReference>
<keyword evidence="2" id="KW-1185">Reference proteome</keyword>
<accession>A0ACC2EM23</accession>
<name>A0ACC2EM23_DIPCM</name>
<evidence type="ECO:0000313" key="1">
    <source>
        <dbReference type="EMBL" id="KAJ7567437.1"/>
    </source>
</evidence>
<dbReference type="EMBL" id="CM055093">
    <property type="protein sequence ID" value="KAJ7567437.1"/>
    <property type="molecule type" value="Genomic_DNA"/>
</dbReference>
<gene>
    <name evidence="1" type="ORF">O6H91_02G146900</name>
</gene>